<protein>
    <submittedName>
        <fullName evidence="1">Uncharacterized protein</fullName>
    </submittedName>
</protein>
<organism evidence="1 2">
    <name type="scientific">Sphingomonas guangdongensis</name>
    <dbReference type="NCBI Taxonomy" id="1141890"/>
    <lineage>
        <taxon>Bacteria</taxon>
        <taxon>Pseudomonadati</taxon>
        <taxon>Pseudomonadota</taxon>
        <taxon>Alphaproteobacteria</taxon>
        <taxon>Sphingomonadales</taxon>
        <taxon>Sphingomonadaceae</taxon>
        <taxon>Sphingomonas</taxon>
    </lineage>
</organism>
<dbReference type="Proteomes" id="UP000219494">
    <property type="component" value="Unassembled WGS sequence"/>
</dbReference>
<proteinExistence type="predicted"/>
<gene>
    <name evidence="1" type="ORF">SAMN06297144_1185</name>
</gene>
<evidence type="ECO:0000313" key="2">
    <source>
        <dbReference type="Proteomes" id="UP000219494"/>
    </source>
</evidence>
<dbReference type="RefSeq" id="WP_097062986.1">
    <property type="nucleotide sequence ID" value="NZ_OBMI01000001.1"/>
</dbReference>
<dbReference type="AlphaFoldDB" id="A0A285QFI1"/>
<reference evidence="1 2" key="1">
    <citation type="submission" date="2017-07" db="EMBL/GenBank/DDBJ databases">
        <authorList>
            <person name="Sun Z.S."/>
            <person name="Albrecht U."/>
            <person name="Echele G."/>
            <person name="Lee C.C."/>
        </authorList>
    </citation>
    <scope>NUCLEOTIDE SEQUENCE [LARGE SCALE GENOMIC DNA]</scope>
    <source>
        <strain evidence="1 2">CGMCC 1.12672</strain>
    </source>
</reference>
<dbReference type="EMBL" id="OBMI01000001">
    <property type="protein sequence ID" value="SOB80680.1"/>
    <property type="molecule type" value="Genomic_DNA"/>
</dbReference>
<dbReference type="OrthoDB" id="7402767at2"/>
<accession>A0A285QFI1</accession>
<sequence>MRREHIDHELPWGYWLRAQLVDGKPMLVDDETGERWATLRQAFWCGRLGMPDGFNAPPDAQLELLHAVLALRARRGTIDSREERSDLFEGSWLFRANFLDWLGGVGILTAPPDVYHKAELTPEGWSALAMLHATRPDAVKTRRPSGMTVQDLVSLGLGPDPREERLAEVERVVAGWDAAFLRQVDAGRHSVVLVERGRGPVPTRQTVWALAFAAERERDDFYEWLCVRLDRWHAWSEHASSYNSRELTHKLLVVLASSLQPSGIDRPAMVEALGRAAPP</sequence>
<name>A0A285QFI1_9SPHN</name>
<keyword evidence="2" id="KW-1185">Reference proteome</keyword>
<evidence type="ECO:0000313" key="1">
    <source>
        <dbReference type="EMBL" id="SOB80680.1"/>
    </source>
</evidence>